<evidence type="ECO:0000256" key="5">
    <source>
        <dbReference type="ARBA" id="ARBA00022519"/>
    </source>
</evidence>
<dbReference type="PANTHER" id="PTHR38831:SF1">
    <property type="entry name" value="TYPE II SECRETION SYSTEM PROTEIN K-RELATED"/>
    <property type="match status" value="1"/>
</dbReference>
<evidence type="ECO:0000256" key="6">
    <source>
        <dbReference type="ARBA" id="ARBA00022692"/>
    </source>
</evidence>
<dbReference type="NCBIfam" id="NF037980">
    <property type="entry name" value="T2SS_GspK"/>
    <property type="match status" value="1"/>
</dbReference>
<keyword evidence="6" id="KW-0812">Transmembrane</keyword>
<proteinExistence type="inferred from homology"/>
<evidence type="ECO:0000259" key="11">
    <source>
        <dbReference type="Pfam" id="PF03934"/>
    </source>
</evidence>
<dbReference type="PANTHER" id="PTHR38831">
    <property type="entry name" value="TYPE II SECRETION SYSTEM PROTEIN K"/>
    <property type="match status" value="1"/>
</dbReference>
<keyword evidence="8" id="KW-1133">Transmembrane helix</keyword>
<dbReference type="RefSeq" id="WP_275594775.1">
    <property type="nucleotide sequence ID" value="NZ_CP102381.1"/>
</dbReference>
<evidence type="ECO:0000256" key="8">
    <source>
        <dbReference type="ARBA" id="ARBA00022989"/>
    </source>
</evidence>
<evidence type="ECO:0000256" key="4">
    <source>
        <dbReference type="ARBA" id="ARBA00022475"/>
    </source>
</evidence>
<evidence type="ECO:0000256" key="10">
    <source>
        <dbReference type="PIRNR" id="PIRNR002786"/>
    </source>
</evidence>
<reference evidence="13 14" key="1">
    <citation type="submission" date="2022-06" db="EMBL/GenBank/DDBJ databases">
        <title>Thiomicrohabdus sp. nov, an obligately chemolithoautotrophic, sulfur-oxidizing bacterium isolated from beach of Guanyin Mountain. Amoy.</title>
        <authorList>
            <person name="Zhu H."/>
        </authorList>
    </citation>
    <scope>NUCLEOTIDE SEQUENCE [LARGE SCALE GENOMIC DNA]</scope>
    <source>
        <strain evidence="13 14">XGS-01</strain>
    </source>
</reference>
<evidence type="ECO:0000256" key="7">
    <source>
        <dbReference type="ARBA" id="ARBA00022927"/>
    </source>
</evidence>
<dbReference type="Gene3D" id="1.10.40.60">
    <property type="entry name" value="EpsJ-like"/>
    <property type="match status" value="2"/>
</dbReference>
<dbReference type="Proteomes" id="UP001222275">
    <property type="component" value="Chromosome"/>
</dbReference>
<dbReference type="SUPFAM" id="SSF54523">
    <property type="entry name" value="Pili subunits"/>
    <property type="match status" value="1"/>
</dbReference>
<name>A0ABY8CAG9_9GAMM</name>
<dbReference type="Pfam" id="PF21687">
    <property type="entry name" value="T2SSK_1st"/>
    <property type="match status" value="1"/>
</dbReference>
<dbReference type="InterPro" id="IPR005628">
    <property type="entry name" value="GspK"/>
</dbReference>
<dbReference type="EMBL" id="CP102381">
    <property type="protein sequence ID" value="WEJ62517.1"/>
    <property type="molecule type" value="Genomic_DNA"/>
</dbReference>
<dbReference type="InterPro" id="IPR049031">
    <property type="entry name" value="T2SSK_SAM-like_1st"/>
</dbReference>
<evidence type="ECO:0000256" key="3">
    <source>
        <dbReference type="ARBA" id="ARBA00022448"/>
    </source>
</evidence>
<evidence type="ECO:0000313" key="13">
    <source>
        <dbReference type="EMBL" id="WEJ62517.1"/>
    </source>
</evidence>
<dbReference type="InterPro" id="IPR045584">
    <property type="entry name" value="Pilin-like"/>
</dbReference>
<dbReference type="InterPro" id="IPR049179">
    <property type="entry name" value="T2SSK_SAM-like_2nd"/>
</dbReference>
<keyword evidence="9 10" id="KW-0472">Membrane</keyword>
<keyword evidence="4 10" id="KW-1003">Cell membrane</keyword>
<sequence>MLMHSLETSSQLQAKSQKGFALLTVLLVVALVSMVSSQLLYDQQVHIQRSTYMIHQAHSVSVAFGFEGWVKKGLEADLKNNKTDHLNEQWAQPLMPVAFADGMVSGQLFDLQSKLNLNNVLEADKQQREFWKKMVERYLTQNLQEQNSFIGFSDVLLDWVDSDDETQDLGVESETYLLNQPAYRAANQKMVVVSEIKNLQGMEKLNTVEFQKIEQSLAALPAVTTININTADVAVLMAMTDWLTEDIAKQWLKQRKAQPAEEVATFYGFLGEQTGFMPEEILKDLPLQVLDVKSSYFLLQAQVDYGDVKQIVSSIFNRKSENEVTLVQRWLSVG</sequence>
<evidence type="ECO:0000256" key="1">
    <source>
        <dbReference type="ARBA" id="ARBA00004533"/>
    </source>
</evidence>
<feature type="domain" description="T2SS protein K first SAM-like" evidence="12">
    <location>
        <begin position="113"/>
        <end position="221"/>
    </location>
</feature>
<accession>A0ABY8CAG9</accession>
<gene>
    <name evidence="13" type="primary">gspK</name>
    <name evidence="13" type="ORF">NR989_10940</name>
</gene>
<keyword evidence="3 10" id="KW-0813">Transport</keyword>
<keyword evidence="14" id="KW-1185">Reference proteome</keyword>
<dbReference type="PIRSF" id="PIRSF002786">
    <property type="entry name" value="XcpX"/>
    <property type="match status" value="1"/>
</dbReference>
<comment type="subcellular location">
    <subcellularLocation>
        <location evidence="1 10">Cell inner membrane</location>
    </subcellularLocation>
</comment>
<keyword evidence="5 10" id="KW-0997">Cell inner membrane</keyword>
<dbReference type="InterPro" id="IPR038072">
    <property type="entry name" value="GspK_central_sf"/>
</dbReference>
<dbReference type="Pfam" id="PF03934">
    <property type="entry name" value="T2SSK"/>
    <property type="match status" value="1"/>
</dbReference>
<dbReference type="SUPFAM" id="SSF158544">
    <property type="entry name" value="GspK insert domain-like"/>
    <property type="match status" value="1"/>
</dbReference>
<dbReference type="Gene3D" id="3.30.1300.30">
    <property type="entry name" value="GSPII I/J protein-like"/>
    <property type="match status" value="1"/>
</dbReference>
<comment type="similarity">
    <text evidence="2 10">Belongs to the GSP K family.</text>
</comment>
<evidence type="ECO:0000256" key="2">
    <source>
        <dbReference type="ARBA" id="ARBA00007246"/>
    </source>
</evidence>
<keyword evidence="7" id="KW-0653">Protein transport</keyword>
<organism evidence="13 14">
    <name type="scientific">Thiomicrorhabdus lithotrophica</name>
    <dbReference type="NCBI Taxonomy" id="2949997"/>
    <lineage>
        <taxon>Bacteria</taxon>
        <taxon>Pseudomonadati</taxon>
        <taxon>Pseudomonadota</taxon>
        <taxon>Gammaproteobacteria</taxon>
        <taxon>Thiotrichales</taxon>
        <taxon>Piscirickettsiaceae</taxon>
        <taxon>Thiomicrorhabdus</taxon>
    </lineage>
</organism>
<evidence type="ECO:0000256" key="9">
    <source>
        <dbReference type="ARBA" id="ARBA00023136"/>
    </source>
</evidence>
<protein>
    <recommendedName>
        <fullName evidence="10">Type II secretion system protein K</fullName>
    </recommendedName>
</protein>
<evidence type="ECO:0000259" key="12">
    <source>
        <dbReference type="Pfam" id="PF21687"/>
    </source>
</evidence>
<feature type="domain" description="T2SS protein K second SAM-like" evidence="11">
    <location>
        <begin position="226"/>
        <end position="268"/>
    </location>
</feature>
<evidence type="ECO:0000313" key="14">
    <source>
        <dbReference type="Proteomes" id="UP001222275"/>
    </source>
</evidence>